<proteinExistence type="predicted"/>
<feature type="region of interest" description="Disordered" evidence="1">
    <location>
        <begin position="1"/>
        <end position="69"/>
    </location>
</feature>
<evidence type="ECO:0000256" key="1">
    <source>
        <dbReference type="SAM" id="MobiDB-lite"/>
    </source>
</evidence>
<reference evidence="2 3" key="1">
    <citation type="submission" date="2019-07" db="EMBL/GenBank/DDBJ databases">
        <title>Finished genome of Venturia effusa.</title>
        <authorList>
            <person name="Young C.A."/>
            <person name="Cox M.P."/>
            <person name="Ganley A.R.D."/>
            <person name="David W.J."/>
        </authorList>
    </citation>
    <scope>NUCLEOTIDE SEQUENCE [LARGE SCALE GENOMIC DNA]</scope>
    <source>
        <strain evidence="3">albino</strain>
    </source>
</reference>
<keyword evidence="3" id="KW-1185">Reference proteome</keyword>
<feature type="region of interest" description="Disordered" evidence="1">
    <location>
        <begin position="169"/>
        <end position="201"/>
    </location>
</feature>
<dbReference type="OrthoDB" id="10475077at2759"/>
<organism evidence="2 3">
    <name type="scientific">Venturia effusa</name>
    <dbReference type="NCBI Taxonomy" id="50376"/>
    <lineage>
        <taxon>Eukaryota</taxon>
        <taxon>Fungi</taxon>
        <taxon>Dikarya</taxon>
        <taxon>Ascomycota</taxon>
        <taxon>Pezizomycotina</taxon>
        <taxon>Dothideomycetes</taxon>
        <taxon>Pleosporomycetidae</taxon>
        <taxon>Venturiales</taxon>
        <taxon>Venturiaceae</taxon>
        <taxon>Venturia</taxon>
    </lineage>
</organism>
<protein>
    <submittedName>
        <fullName evidence="2">Uncharacterized protein</fullName>
    </submittedName>
</protein>
<feature type="region of interest" description="Disordered" evidence="1">
    <location>
        <begin position="233"/>
        <end position="287"/>
    </location>
</feature>
<dbReference type="AlphaFoldDB" id="A0A517L103"/>
<dbReference type="EMBL" id="CP042187">
    <property type="protein sequence ID" value="QDS69313.1"/>
    <property type="molecule type" value="Genomic_DNA"/>
</dbReference>
<feature type="compositionally biased region" description="Basic and acidic residues" evidence="1">
    <location>
        <begin position="261"/>
        <end position="270"/>
    </location>
</feature>
<evidence type="ECO:0000313" key="3">
    <source>
        <dbReference type="Proteomes" id="UP000316270"/>
    </source>
</evidence>
<feature type="compositionally biased region" description="Pro residues" evidence="1">
    <location>
        <begin position="238"/>
        <end position="249"/>
    </location>
</feature>
<name>A0A517L103_9PEZI</name>
<accession>A0A517L103</accession>
<feature type="region of interest" description="Disordered" evidence="1">
    <location>
        <begin position="328"/>
        <end position="349"/>
    </location>
</feature>
<sequence length="349" mass="38158">MNDLKKKPGEQLCVRKPSFDSRSGRRPRPAPINTAGIRTANPIEHIEKSDNRTPSTPKASYFSPQSSAQSTPQAIITAIRWQSPSTSTTSRSSELAFSFSPTSPRYLDSAFPSPDSPMETSCLPSGRVLKSPFSYTGSPYPVSPPLSASRLYPNTYRNIPPLETHVRTDEQNASSAERVMPTPASIQRTRRGNPQLAGSPADLLPTTPVMVDVGYPVILDPAAPKMYTSESVMLNRPNPLPSSRSPPGPVRLRTTKRGLKRGQDPYRQDLRGQGSGTQRTISEPRLQSDDELMLAVGYGISGASRSGNMSDKRNRRLPQVDGYGYYESTSYVTPSEDTEGALLEQISRA</sequence>
<gene>
    <name evidence="2" type="ORF">FKW77_003183</name>
</gene>
<dbReference type="Proteomes" id="UP000316270">
    <property type="component" value="Chromosome 3"/>
</dbReference>
<evidence type="ECO:0000313" key="2">
    <source>
        <dbReference type="EMBL" id="QDS69313.1"/>
    </source>
</evidence>